<feature type="transmembrane region" description="Helical" evidence="2">
    <location>
        <begin position="240"/>
        <end position="263"/>
    </location>
</feature>
<comment type="caution">
    <text evidence="3">The sequence shown here is derived from an EMBL/GenBank/DDBJ whole genome shotgun (WGS) entry which is preliminary data.</text>
</comment>
<dbReference type="RefSeq" id="WP_159793034.1">
    <property type="nucleotide sequence ID" value="NZ_WTYM01000031.1"/>
</dbReference>
<keyword evidence="1" id="KW-0175">Coiled coil</keyword>
<feature type="coiled-coil region" evidence="1">
    <location>
        <begin position="490"/>
        <end position="517"/>
    </location>
</feature>
<reference evidence="3 4" key="1">
    <citation type="submission" date="2019-12" db="EMBL/GenBank/DDBJ databases">
        <title>Genomic-based taxomic classification of the family Erythrobacteraceae.</title>
        <authorList>
            <person name="Xu L."/>
        </authorList>
    </citation>
    <scope>NUCLEOTIDE SEQUENCE [LARGE SCALE GENOMIC DNA]</scope>
    <source>
        <strain evidence="3 4">MCCC 1K01500</strain>
    </source>
</reference>
<protein>
    <recommendedName>
        <fullName evidence="5">GAF domain-containing protein</fullName>
    </recommendedName>
</protein>
<feature type="transmembrane region" description="Helical" evidence="2">
    <location>
        <begin position="20"/>
        <end position="43"/>
    </location>
</feature>
<evidence type="ECO:0000256" key="1">
    <source>
        <dbReference type="SAM" id="Coils"/>
    </source>
</evidence>
<proteinExistence type="predicted"/>
<feature type="transmembrane region" description="Helical" evidence="2">
    <location>
        <begin position="187"/>
        <end position="204"/>
    </location>
</feature>
<feature type="transmembrane region" description="Helical" evidence="2">
    <location>
        <begin position="148"/>
        <end position="167"/>
    </location>
</feature>
<dbReference type="EMBL" id="WTYM01000031">
    <property type="protein sequence ID" value="MXO58993.1"/>
    <property type="molecule type" value="Genomic_DNA"/>
</dbReference>
<dbReference type="AlphaFoldDB" id="A0A6I4SSX6"/>
<keyword evidence="2" id="KW-0812">Transmembrane</keyword>
<organism evidence="3 4">
    <name type="scientific">Croceibacterium salegens</name>
    <dbReference type="NCBI Taxonomy" id="1737568"/>
    <lineage>
        <taxon>Bacteria</taxon>
        <taxon>Pseudomonadati</taxon>
        <taxon>Pseudomonadota</taxon>
        <taxon>Alphaproteobacteria</taxon>
        <taxon>Sphingomonadales</taxon>
        <taxon>Erythrobacteraceae</taxon>
        <taxon>Croceibacterium</taxon>
    </lineage>
</organism>
<evidence type="ECO:0000313" key="3">
    <source>
        <dbReference type="EMBL" id="MXO58993.1"/>
    </source>
</evidence>
<feature type="transmembrane region" description="Helical" evidence="2">
    <location>
        <begin position="115"/>
        <end position="136"/>
    </location>
</feature>
<keyword evidence="2" id="KW-1133">Transmembrane helix</keyword>
<keyword evidence="2" id="KW-0472">Membrane</keyword>
<sequence length="523" mass="58073">MHGSSAEPERDTWRPNAGWLALAAFVLFNSLATNLFEIANSILHFEEQALAVPNPLDRAIDDAARMLMYGVGVVILWRMADRRSVFLLGLGLVSLTPFPLFTAPLEPLSRDVIAAAFNFMIVLSYAFPAFAMAFLEESGIRLPAILKWIVRLGMVLASLLWMMNVLAGATTLLDAVPRTWLAFPQRLSTLPYVLTMGTLLYGWIKADSQAGQRMFLLFVAVSMSILGNLLFAYFDKGTNVFPRAVINISSVTRVAGSLLFAYAILKHRVIDLGFAINRTLVYGAVAFTILVAFGLVEYLAKITIPHAWPQAGSVFTAIIAVLLFLSFHHLHHWFEHHIERLFFHKWHVSEGELKRFIGSAGQFTKAEALCREFVAELRRYAQTSEVALYLRRDDGDFCLETGALPSAAECYPEEARAFALMRTEREPIELAHAHSGLPGELAVPMLDQQGLAGFVLFGAKPDGSHFRPDEEENIGWAAHQVGLDLQALRAKMLDGKIVNLRDRLTATEAERDRLLASLATSKA</sequence>
<name>A0A6I4SSX6_9SPHN</name>
<gene>
    <name evidence="3" type="ORF">GRI89_05510</name>
</gene>
<feature type="transmembrane region" description="Helical" evidence="2">
    <location>
        <begin position="216"/>
        <end position="234"/>
    </location>
</feature>
<evidence type="ECO:0000256" key="2">
    <source>
        <dbReference type="SAM" id="Phobius"/>
    </source>
</evidence>
<accession>A0A6I4SSX6</accession>
<evidence type="ECO:0008006" key="5">
    <source>
        <dbReference type="Google" id="ProtNLM"/>
    </source>
</evidence>
<keyword evidence="4" id="KW-1185">Reference proteome</keyword>
<dbReference type="SUPFAM" id="SSF55781">
    <property type="entry name" value="GAF domain-like"/>
    <property type="match status" value="1"/>
</dbReference>
<feature type="transmembrane region" description="Helical" evidence="2">
    <location>
        <begin position="85"/>
        <end position="103"/>
    </location>
</feature>
<feature type="transmembrane region" description="Helical" evidence="2">
    <location>
        <begin position="275"/>
        <end position="296"/>
    </location>
</feature>
<dbReference type="Proteomes" id="UP000433652">
    <property type="component" value="Unassembled WGS sequence"/>
</dbReference>
<dbReference type="OrthoDB" id="7595639at2"/>
<evidence type="ECO:0000313" key="4">
    <source>
        <dbReference type="Proteomes" id="UP000433652"/>
    </source>
</evidence>
<feature type="transmembrane region" description="Helical" evidence="2">
    <location>
        <begin position="308"/>
        <end position="327"/>
    </location>
</feature>